<feature type="domain" description="Glucose-6-phosphate dehydrogenase assembly protein OpcA C-terminal" evidence="3">
    <location>
        <begin position="166"/>
        <end position="297"/>
    </location>
</feature>
<evidence type="ECO:0000259" key="3">
    <source>
        <dbReference type="Pfam" id="PF20171"/>
    </source>
</evidence>
<comment type="caution">
    <text evidence="4">The sequence shown here is derived from an EMBL/GenBank/DDBJ whole genome shotgun (WGS) entry which is preliminary data.</text>
</comment>
<evidence type="ECO:0000313" key="5">
    <source>
        <dbReference type="Proteomes" id="UP001500416"/>
    </source>
</evidence>
<dbReference type="InterPro" id="IPR046802">
    <property type="entry name" value="OpcA_G6PD_C"/>
</dbReference>
<sequence>MIIDLPSTTTSQVNSKLVQLREEGGAVTLGRVLTLVIVTDDGAKTEDAVDAANDASREHPCRVIVVARGARRAAPRLDAQIRVGGDAGASEVIVLRLYGELANEGASCVVPLLLPDTPVVAWWPHEAPAVPAQDPIGRLAQRRITDAAAEKNPIKALDQRRAGYTPGDTDLAWTRLTLWRAMLASAFDLPPYERVTEAEVGGEADSPSTDLLAAWLAGSLKAPVKRTKAVRGEGIVDVRLERRSGVVELVRPDGKVGTLTQPGQPQRRVALQRREIRDCLAEELRRLDPDEVYELALRSLGKVVRGRTPAKTASAAARKPVTRKPAASANGAAPAPVTTKPNGDTPADAAPADASGTTATSGATAAAGKSAAGKSAASKSAAGGAAAGGAAAGKSAAGGAVKAGASTPAKAAKAAKAKPAKPAKAAARGPVKVAGKGAAAKAKG</sequence>
<dbReference type="PANTHER" id="PTHR38658:SF1">
    <property type="entry name" value="OXPP CYCLE PROTEIN OPCA-RELATED"/>
    <property type="match status" value="1"/>
</dbReference>
<dbReference type="RefSeq" id="WP_343935196.1">
    <property type="nucleotide sequence ID" value="NZ_BAAABU010000007.1"/>
</dbReference>
<feature type="region of interest" description="Disordered" evidence="1">
    <location>
        <begin position="305"/>
        <end position="360"/>
    </location>
</feature>
<dbReference type="Proteomes" id="UP001500416">
    <property type="component" value="Unassembled WGS sequence"/>
</dbReference>
<keyword evidence="5" id="KW-1185">Reference proteome</keyword>
<proteinExistence type="predicted"/>
<evidence type="ECO:0000313" key="4">
    <source>
        <dbReference type="EMBL" id="GAA0235674.1"/>
    </source>
</evidence>
<accession>A0ABN0U1K7</accession>
<dbReference type="InterPro" id="IPR004555">
    <property type="entry name" value="G6PDH_assembly_OpcA"/>
</dbReference>
<dbReference type="PANTHER" id="PTHR38658">
    <property type="entry name" value="OXPP CYCLE PROTEIN OPCA-RELATED"/>
    <property type="match status" value="1"/>
</dbReference>
<feature type="compositionally biased region" description="Low complexity" evidence="1">
    <location>
        <begin position="392"/>
        <end position="412"/>
    </location>
</feature>
<evidence type="ECO:0000256" key="1">
    <source>
        <dbReference type="SAM" id="MobiDB-lite"/>
    </source>
</evidence>
<protein>
    <submittedName>
        <fullName evidence="4">Glucose-6-phosphate dehydrogenase assembly protein OpcA</fullName>
    </submittedName>
</protein>
<feature type="region of interest" description="Disordered" evidence="1">
    <location>
        <begin position="376"/>
        <end position="444"/>
    </location>
</feature>
<feature type="compositionally biased region" description="Low complexity" evidence="1">
    <location>
        <begin position="343"/>
        <end position="360"/>
    </location>
</feature>
<dbReference type="NCBIfam" id="TIGR00534">
    <property type="entry name" value="OpcA"/>
    <property type="match status" value="1"/>
</dbReference>
<dbReference type="EMBL" id="BAAABU010000007">
    <property type="protein sequence ID" value="GAA0235674.1"/>
    <property type="molecule type" value="Genomic_DNA"/>
</dbReference>
<gene>
    <name evidence="4" type="primary">opcA</name>
    <name evidence="4" type="ORF">GCM10010492_38320</name>
</gene>
<name>A0ABN0U1K7_9PSEU</name>
<dbReference type="Pfam" id="PF10128">
    <property type="entry name" value="OpcA_G6PD_assem"/>
    <property type="match status" value="1"/>
</dbReference>
<dbReference type="InterPro" id="IPR046801">
    <property type="entry name" value="OpcA_G6PD_N"/>
</dbReference>
<feature type="compositionally biased region" description="Low complexity" evidence="1">
    <location>
        <begin position="325"/>
        <end position="336"/>
    </location>
</feature>
<dbReference type="Pfam" id="PF20171">
    <property type="entry name" value="OpcA_G6PD_C"/>
    <property type="match status" value="1"/>
</dbReference>
<feature type="compositionally biased region" description="Low complexity" evidence="1">
    <location>
        <begin position="422"/>
        <end position="444"/>
    </location>
</feature>
<feature type="domain" description="Glucose-6-phosphate dehydrogenase assembly protein OpcA N-terminal" evidence="2">
    <location>
        <begin position="52"/>
        <end position="161"/>
    </location>
</feature>
<organism evidence="4 5">
    <name type="scientific">Saccharothrix mutabilis subsp. mutabilis</name>
    <dbReference type="NCBI Taxonomy" id="66855"/>
    <lineage>
        <taxon>Bacteria</taxon>
        <taxon>Bacillati</taxon>
        <taxon>Actinomycetota</taxon>
        <taxon>Actinomycetes</taxon>
        <taxon>Pseudonocardiales</taxon>
        <taxon>Pseudonocardiaceae</taxon>
        <taxon>Saccharothrix</taxon>
    </lineage>
</organism>
<evidence type="ECO:0000259" key="2">
    <source>
        <dbReference type="Pfam" id="PF10128"/>
    </source>
</evidence>
<reference evidence="4 5" key="1">
    <citation type="journal article" date="2019" name="Int. J. Syst. Evol. Microbiol.">
        <title>The Global Catalogue of Microorganisms (GCM) 10K type strain sequencing project: providing services to taxonomists for standard genome sequencing and annotation.</title>
        <authorList>
            <consortium name="The Broad Institute Genomics Platform"/>
            <consortium name="The Broad Institute Genome Sequencing Center for Infectious Disease"/>
            <person name="Wu L."/>
            <person name="Ma J."/>
        </authorList>
    </citation>
    <scope>NUCLEOTIDE SEQUENCE [LARGE SCALE GENOMIC DNA]</scope>
    <source>
        <strain evidence="4 5">JCM 3380</strain>
    </source>
</reference>